<evidence type="ECO:0000256" key="2">
    <source>
        <dbReference type="SAM" id="MobiDB-lite"/>
    </source>
</evidence>
<feature type="region of interest" description="Disordered" evidence="2">
    <location>
        <begin position="415"/>
        <end position="437"/>
    </location>
</feature>
<keyword evidence="4" id="KW-1185">Reference proteome</keyword>
<feature type="region of interest" description="Disordered" evidence="2">
    <location>
        <begin position="449"/>
        <end position="543"/>
    </location>
</feature>
<feature type="compositionally biased region" description="Low complexity" evidence="2">
    <location>
        <begin position="422"/>
        <end position="437"/>
    </location>
</feature>
<comment type="caution">
    <text evidence="3">The sequence shown here is derived from an EMBL/GenBank/DDBJ whole genome shotgun (WGS) entry which is preliminary data.</text>
</comment>
<feature type="region of interest" description="Disordered" evidence="2">
    <location>
        <begin position="14"/>
        <end position="44"/>
    </location>
</feature>
<reference evidence="3" key="1">
    <citation type="journal article" date="2020" name="bioRxiv">
        <title>Comparative genomics of Chlamydomonas.</title>
        <authorList>
            <person name="Craig R.J."/>
            <person name="Hasan A.R."/>
            <person name="Ness R.W."/>
            <person name="Keightley P.D."/>
        </authorList>
    </citation>
    <scope>NUCLEOTIDE SEQUENCE</scope>
    <source>
        <strain evidence="3">CCAP 11/173</strain>
    </source>
</reference>
<feature type="compositionally biased region" description="Gly residues" evidence="2">
    <location>
        <begin position="519"/>
        <end position="538"/>
    </location>
</feature>
<evidence type="ECO:0000313" key="4">
    <source>
        <dbReference type="Proteomes" id="UP000613740"/>
    </source>
</evidence>
<gene>
    <name evidence="3" type="ORF">HYH02_007225</name>
</gene>
<name>A0A835WI57_9CHLO</name>
<feature type="compositionally biased region" description="Low complexity" evidence="2">
    <location>
        <begin position="307"/>
        <end position="338"/>
    </location>
</feature>
<protein>
    <submittedName>
        <fullName evidence="3">Uncharacterized protein</fullName>
    </submittedName>
</protein>
<sequence length="565" mass="54738">MWAKFTKAIGLSSGSGSAALGGHGHGRRGSAGVTGEHGRGSGHSLLARHERSLDEMKEFARDVHRLEKQARDFRADTERFLTGVSSFLQDSSLPRLYDTLLTSPHPAPLPLEPQPQLAGGAGSGAGGTAATGEQTEPSTAAASSASTAGSVAAPAAAPPAGAATAPAAATAAAAPLLDDELVVVEPPPPAAHADLYGGDAHTALLGRLGPAVAGRFTAMALPLSVWLGTYEDAKVRLDAARKLEVKAFGRSGGGGGGGGGGLMQALQQPKGAAAAPAHHHHHHQDKGKGKEAVAVEGAAGRTEEAAEGAAQTGAAPPTGAAAAATEPQPETQTQAQAHQLHHVHNPAAAAEFVEAEAVLAEEVAWLVRGAAHLRAWVAGVLGAATRGITEEGAAAGPEGVLEPVPPRVVAFPMRRSKHGRDAAAAGKRAAGTSAEGTGATAAFTGPASASAAAGDTTTSKAAGGAAASPPGDTAAGTVAAAAPSATAQQAHVSGSGSSSSKHVGPTGKEPSATALTAGSAGGVTGGQAASGGGPGVGDGTAAALAAREELEAAGQGARGDAVPGV</sequence>
<accession>A0A835WI57</accession>
<feature type="compositionally biased region" description="Gly residues" evidence="2">
    <location>
        <begin position="250"/>
        <end position="262"/>
    </location>
</feature>
<organism evidence="3 4">
    <name type="scientific">Chlamydomonas schloesseri</name>
    <dbReference type="NCBI Taxonomy" id="2026947"/>
    <lineage>
        <taxon>Eukaryota</taxon>
        <taxon>Viridiplantae</taxon>
        <taxon>Chlorophyta</taxon>
        <taxon>core chlorophytes</taxon>
        <taxon>Chlorophyceae</taxon>
        <taxon>CS clade</taxon>
        <taxon>Chlamydomonadales</taxon>
        <taxon>Chlamydomonadaceae</taxon>
        <taxon>Chlamydomonas</taxon>
    </lineage>
</organism>
<feature type="compositionally biased region" description="Low complexity" evidence="2">
    <location>
        <begin position="130"/>
        <end position="145"/>
    </location>
</feature>
<feature type="compositionally biased region" description="Gly residues" evidence="2">
    <location>
        <begin position="119"/>
        <end position="129"/>
    </location>
</feature>
<evidence type="ECO:0000256" key="1">
    <source>
        <dbReference type="SAM" id="Coils"/>
    </source>
</evidence>
<dbReference type="EMBL" id="JAEHOD010000020">
    <property type="protein sequence ID" value="KAG2447768.1"/>
    <property type="molecule type" value="Genomic_DNA"/>
</dbReference>
<dbReference type="AlphaFoldDB" id="A0A835WI57"/>
<feature type="region of interest" description="Disordered" evidence="2">
    <location>
        <begin position="104"/>
        <end position="145"/>
    </location>
</feature>
<dbReference type="OrthoDB" id="550665at2759"/>
<evidence type="ECO:0000313" key="3">
    <source>
        <dbReference type="EMBL" id="KAG2447768.1"/>
    </source>
</evidence>
<feature type="coiled-coil region" evidence="1">
    <location>
        <begin position="49"/>
        <end position="76"/>
    </location>
</feature>
<proteinExistence type="predicted"/>
<keyword evidence="1" id="KW-0175">Coiled coil</keyword>
<feature type="compositionally biased region" description="Low complexity" evidence="2">
    <location>
        <begin position="449"/>
        <end position="500"/>
    </location>
</feature>
<feature type="region of interest" description="Disordered" evidence="2">
    <location>
        <begin position="250"/>
        <end position="339"/>
    </location>
</feature>
<dbReference type="Proteomes" id="UP000613740">
    <property type="component" value="Unassembled WGS sequence"/>
</dbReference>